<sequence length="118" mass="13466">MLRNPFLRSHNNERKVLFYQGCRNGFWDDSCLHPLLFTPTPISLENDPQWIISTRGILKSTEKYRLEVRFYSKLPPAVRILLAVSPNVPATGMNKQRWQPDPLGGIAGHVDPLVPSDL</sequence>
<proteinExistence type="predicted"/>
<evidence type="ECO:0000256" key="1">
    <source>
        <dbReference type="SAM" id="MobiDB-lite"/>
    </source>
</evidence>
<feature type="region of interest" description="Disordered" evidence="1">
    <location>
        <begin position="93"/>
        <end position="118"/>
    </location>
</feature>
<dbReference type="Proteomes" id="UP001054945">
    <property type="component" value="Unassembled WGS sequence"/>
</dbReference>
<name>A0AAV4QRQ1_CAEEX</name>
<reference evidence="2 3" key="1">
    <citation type="submission" date="2021-06" db="EMBL/GenBank/DDBJ databases">
        <title>Caerostris extrusa draft genome.</title>
        <authorList>
            <person name="Kono N."/>
            <person name="Arakawa K."/>
        </authorList>
    </citation>
    <scope>NUCLEOTIDE SEQUENCE [LARGE SCALE GENOMIC DNA]</scope>
</reference>
<comment type="caution">
    <text evidence="2">The sequence shown here is derived from an EMBL/GenBank/DDBJ whole genome shotgun (WGS) entry which is preliminary data.</text>
</comment>
<gene>
    <name evidence="2" type="ORF">CEXT_748121</name>
</gene>
<organism evidence="2 3">
    <name type="scientific">Caerostris extrusa</name>
    <name type="common">Bark spider</name>
    <name type="synonym">Caerostris bankana</name>
    <dbReference type="NCBI Taxonomy" id="172846"/>
    <lineage>
        <taxon>Eukaryota</taxon>
        <taxon>Metazoa</taxon>
        <taxon>Ecdysozoa</taxon>
        <taxon>Arthropoda</taxon>
        <taxon>Chelicerata</taxon>
        <taxon>Arachnida</taxon>
        <taxon>Araneae</taxon>
        <taxon>Araneomorphae</taxon>
        <taxon>Entelegynae</taxon>
        <taxon>Araneoidea</taxon>
        <taxon>Araneidae</taxon>
        <taxon>Caerostris</taxon>
    </lineage>
</organism>
<keyword evidence="3" id="KW-1185">Reference proteome</keyword>
<evidence type="ECO:0000313" key="2">
    <source>
        <dbReference type="EMBL" id="GIY11566.1"/>
    </source>
</evidence>
<protein>
    <submittedName>
        <fullName evidence="2">Uncharacterized protein</fullName>
    </submittedName>
</protein>
<evidence type="ECO:0000313" key="3">
    <source>
        <dbReference type="Proteomes" id="UP001054945"/>
    </source>
</evidence>
<dbReference type="AlphaFoldDB" id="A0AAV4QRQ1"/>
<dbReference type="EMBL" id="BPLR01006660">
    <property type="protein sequence ID" value="GIY11566.1"/>
    <property type="molecule type" value="Genomic_DNA"/>
</dbReference>
<accession>A0AAV4QRQ1</accession>